<evidence type="ECO:0000313" key="2">
    <source>
        <dbReference type="Proteomes" id="UP001180453"/>
    </source>
</evidence>
<accession>A0ABU1YN43</accession>
<name>A0ABU1YN43_ROSSA</name>
<proteinExistence type="predicted"/>
<gene>
    <name evidence="1" type="ORF">J2X20_002937</name>
</gene>
<dbReference type="RefSeq" id="WP_310266007.1">
    <property type="nucleotide sequence ID" value="NZ_JAVDXU010000002.1"/>
</dbReference>
<organism evidence="1 2">
    <name type="scientific">Roseateles saccharophilus</name>
    <name type="common">Pseudomonas saccharophila</name>
    <dbReference type="NCBI Taxonomy" id="304"/>
    <lineage>
        <taxon>Bacteria</taxon>
        <taxon>Pseudomonadati</taxon>
        <taxon>Pseudomonadota</taxon>
        <taxon>Betaproteobacteria</taxon>
        <taxon>Burkholderiales</taxon>
        <taxon>Sphaerotilaceae</taxon>
        <taxon>Roseateles</taxon>
    </lineage>
</organism>
<protein>
    <recommendedName>
        <fullName evidence="3">DUF3846 domain-containing protein</fullName>
    </recommendedName>
</protein>
<keyword evidence="2" id="KW-1185">Reference proteome</keyword>
<comment type="caution">
    <text evidence="1">The sequence shown here is derived from an EMBL/GenBank/DDBJ whole genome shotgun (WGS) entry which is preliminary data.</text>
</comment>
<evidence type="ECO:0008006" key="3">
    <source>
        <dbReference type="Google" id="ProtNLM"/>
    </source>
</evidence>
<evidence type="ECO:0000313" key="1">
    <source>
        <dbReference type="EMBL" id="MDR7270279.1"/>
    </source>
</evidence>
<dbReference type="EMBL" id="JAVDXU010000002">
    <property type="protein sequence ID" value="MDR7270279.1"/>
    <property type="molecule type" value="Genomic_DNA"/>
</dbReference>
<dbReference type="Proteomes" id="UP001180453">
    <property type="component" value="Unassembled WGS sequence"/>
</dbReference>
<sequence>MHAPDLFLASTPRANQDLLRQRLPYLVDATGEDFRAGRGSLPLELLRAGFVEWAGIKARSDAFAREGPASLDEGYSYLPVVLCRERRSLRQALACDMRSGLLVIGTPACASGTASGARVQWPVDAPDNIEMSATAWFGAPEHVVGGQDFWKLPLSCDTRSLSADTIASRLHQVEGLWLRCGVSQGFVLLNLDGMRSLSERRDAVADEVFAAALAWAQCGFHEATVIIHGEGMACAQGQKAMGQVARHLGRALSRRG</sequence>
<reference evidence="1 2" key="1">
    <citation type="submission" date="2023-07" db="EMBL/GenBank/DDBJ databases">
        <title>Sorghum-associated microbial communities from plants grown in Nebraska, USA.</title>
        <authorList>
            <person name="Schachtman D."/>
        </authorList>
    </citation>
    <scope>NUCLEOTIDE SEQUENCE [LARGE SCALE GENOMIC DNA]</scope>
    <source>
        <strain evidence="1 2">BE314</strain>
    </source>
</reference>